<evidence type="ECO:0000313" key="2">
    <source>
        <dbReference type="Proteomes" id="UP000234275"/>
    </source>
</evidence>
<organism evidence="1 2">
    <name type="scientific">Aspergillus steynii IBT 23096</name>
    <dbReference type="NCBI Taxonomy" id="1392250"/>
    <lineage>
        <taxon>Eukaryota</taxon>
        <taxon>Fungi</taxon>
        <taxon>Dikarya</taxon>
        <taxon>Ascomycota</taxon>
        <taxon>Pezizomycotina</taxon>
        <taxon>Eurotiomycetes</taxon>
        <taxon>Eurotiomycetidae</taxon>
        <taxon>Eurotiales</taxon>
        <taxon>Aspergillaceae</taxon>
        <taxon>Aspergillus</taxon>
        <taxon>Aspergillus subgen. Circumdati</taxon>
    </lineage>
</organism>
<dbReference type="GeneID" id="36557953"/>
<reference evidence="1 2" key="1">
    <citation type="submission" date="2016-12" db="EMBL/GenBank/DDBJ databases">
        <title>The genomes of Aspergillus section Nigri reveals drivers in fungal speciation.</title>
        <authorList>
            <consortium name="DOE Joint Genome Institute"/>
            <person name="Vesth T.C."/>
            <person name="Nybo J."/>
            <person name="Theobald S."/>
            <person name="Brandl J."/>
            <person name="Frisvad J.C."/>
            <person name="Nielsen K.F."/>
            <person name="Lyhne E.K."/>
            <person name="Kogle M.E."/>
            <person name="Kuo A."/>
            <person name="Riley R."/>
            <person name="Clum A."/>
            <person name="Nolan M."/>
            <person name="Lipzen A."/>
            <person name="Salamov A."/>
            <person name="Henrissat B."/>
            <person name="Wiebenga A."/>
            <person name="De Vries R.P."/>
            <person name="Grigoriev I.V."/>
            <person name="Mortensen U.H."/>
            <person name="Andersen M.R."/>
            <person name="Baker S.E."/>
        </authorList>
    </citation>
    <scope>NUCLEOTIDE SEQUENCE [LARGE SCALE GENOMIC DNA]</scope>
    <source>
        <strain evidence="1 2">IBT 23096</strain>
    </source>
</reference>
<evidence type="ECO:0000313" key="1">
    <source>
        <dbReference type="EMBL" id="PLB43712.1"/>
    </source>
</evidence>
<protein>
    <submittedName>
        <fullName evidence="1">Uncharacterized protein</fullName>
    </submittedName>
</protein>
<proteinExistence type="predicted"/>
<dbReference type="RefSeq" id="XP_024699014.1">
    <property type="nucleotide sequence ID" value="XM_024850254.1"/>
</dbReference>
<gene>
    <name evidence="1" type="ORF">P170DRAFT_441171</name>
</gene>
<dbReference type="Proteomes" id="UP000234275">
    <property type="component" value="Unassembled WGS sequence"/>
</dbReference>
<dbReference type="AlphaFoldDB" id="A0A2I2FSW2"/>
<accession>A0A2I2FSW2</accession>
<sequence>MLDVWGSEARRREWEDREGARLLRRKWEERATGGMRTWFVRLRLCKRGDRDL</sequence>
<dbReference type="EMBL" id="MSFO01000010">
    <property type="protein sequence ID" value="PLB43712.1"/>
    <property type="molecule type" value="Genomic_DNA"/>
</dbReference>
<dbReference type="VEuPathDB" id="FungiDB:P170DRAFT_441171"/>
<keyword evidence="2" id="KW-1185">Reference proteome</keyword>
<name>A0A2I2FSW2_9EURO</name>
<comment type="caution">
    <text evidence="1">The sequence shown here is derived from an EMBL/GenBank/DDBJ whole genome shotgun (WGS) entry which is preliminary data.</text>
</comment>